<proteinExistence type="inferred from homology"/>
<name>U7V3L8_9FUSO</name>
<feature type="binding site" evidence="12">
    <location>
        <position position="182"/>
    </location>
    <ligand>
        <name>ATP</name>
        <dbReference type="ChEBI" id="CHEBI:30616"/>
    </ligand>
</feature>
<dbReference type="EC" id="2.7.2.4" evidence="13"/>
<protein>
    <recommendedName>
        <fullName evidence="13">Aspartokinase</fullName>
        <ecNumber evidence="13">2.7.2.4</ecNumber>
    </recommendedName>
</protein>
<evidence type="ECO:0000256" key="6">
    <source>
        <dbReference type="ARBA" id="ARBA00022679"/>
    </source>
</evidence>
<evidence type="ECO:0000259" key="16">
    <source>
        <dbReference type="Pfam" id="PF22468"/>
    </source>
</evidence>
<feature type="binding site" evidence="12">
    <location>
        <begin position="6"/>
        <end position="9"/>
    </location>
    <ligand>
        <name>ATP</name>
        <dbReference type="ChEBI" id="CHEBI:30616"/>
    </ligand>
</feature>
<comment type="pathway">
    <text evidence="2 14">Amino-acid biosynthesis; L-methionine biosynthesis via de novo pathway; L-homoserine from L-aspartate: step 1/3.</text>
</comment>
<dbReference type="PANTHER" id="PTHR21499:SF68">
    <property type="entry name" value="ASPARTOKINASE 2"/>
    <property type="match status" value="1"/>
</dbReference>
<dbReference type="SUPFAM" id="SSF55021">
    <property type="entry name" value="ACT-like"/>
    <property type="match status" value="2"/>
</dbReference>
<evidence type="ECO:0000256" key="8">
    <source>
        <dbReference type="ARBA" id="ARBA00022777"/>
    </source>
</evidence>
<keyword evidence="6 13" id="KW-0808">Transferase</keyword>
<comment type="similarity">
    <text evidence="4 13">Belongs to the aspartokinase family.</text>
</comment>
<dbReference type="PROSITE" id="PS00324">
    <property type="entry name" value="ASPARTOKINASE"/>
    <property type="match status" value="1"/>
</dbReference>
<dbReference type="NCBIfam" id="NF005154">
    <property type="entry name" value="PRK06635.1-2"/>
    <property type="match status" value="1"/>
</dbReference>
<sequence length="400" mass="43317">MRVVKKFGGSSVATIEKIKDIAKDISKNYKYGDEIVIVVSAMGKTTDELIKLAKEISETPDVRELDSLLSTGEQKSISLLSMALKEIGCKAISLTGAQAGIRTGGTHTKNKIESIKIDRIEKHLKDGKIVIVAGFQGVNEEGDITTLGRGGSDTSAVALAAALKCDCEIYTDVTGIYGVDPRVYKNAKKLEKISYEEMMEMANLGAGVMETRAVEIGKKYGVKIYVGQTLGVETGTYICDNSEIIEKKAVTGISINKNVIMVNLENFLAIPKNVAIIFNNLAKHSVNVDMISQNEVENVKGSIGFTCPLTDEHFLNKSLEEIAKEIPDIEVTKRTGVVKISLVGIGMISNFGVAAKVFEVLAEIDSAFYQCTTSEISISLIIKESDTIKVVEKLAEVFSI</sequence>
<feature type="binding site" evidence="12">
    <location>
        <position position="73"/>
    </location>
    <ligand>
        <name>substrate</name>
    </ligand>
</feature>
<evidence type="ECO:0000256" key="12">
    <source>
        <dbReference type="PIRSR" id="PIRSR000726-1"/>
    </source>
</evidence>
<comment type="caution">
    <text evidence="17">The sequence shown here is derived from an EMBL/GenBank/DDBJ whole genome shotgun (WGS) entry which is preliminary data.</text>
</comment>
<comment type="pathway">
    <text evidence="3 14">Amino-acid biosynthesis; L-threonine biosynthesis; L-threonine from L-aspartate: step 1/5.</text>
</comment>
<evidence type="ECO:0000313" key="18">
    <source>
        <dbReference type="Proteomes" id="UP000017081"/>
    </source>
</evidence>
<dbReference type="FunFam" id="3.40.1160.10:FF:000002">
    <property type="entry name" value="Aspartokinase"/>
    <property type="match status" value="1"/>
</dbReference>
<keyword evidence="7 12" id="KW-0547">Nucleotide-binding</keyword>
<keyword evidence="8 13" id="KW-0418">Kinase</keyword>
<dbReference type="InterPro" id="IPR005260">
    <property type="entry name" value="Asp_kin_monofn"/>
</dbReference>
<evidence type="ECO:0000256" key="5">
    <source>
        <dbReference type="ARBA" id="ARBA00022605"/>
    </source>
</evidence>
<keyword evidence="5 14" id="KW-0028">Amino-acid biosynthesis</keyword>
<dbReference type="Pfam" id="PF00696">
    <property type="entry name" value="AA_kinase"/>
    <property type="match status" value="1"/>
</dbReference>
<evidence type="ECO:0000256" key="11">
    <source>
        <dbReference type="ARBA" id="ARBA00047872"/>
    </source>
</evidence>
<dbReference type="STRING" id="1319815.HMPREF0202_02645"/>
<keyword evidence="10" id="KW-0457">Lysine biosynthesis</keyword>
<feature type="domain" description="Aspartokinase ACT" evidence="16">
    <location>
        <begin position="340"/>
        <end position="398"/>
    </location>
</feature>
<dbReference type="PANTHER" id="PTHR21499">
    <property type="entry name" value="ASPARTATE KINASE"/>
    <property type="match status" value="1"/>
</dbReference>
<dbReference type="PIRSF" id="PIRSF000726">
    <property type="entry name" value="Asp_kin"/>
    <property type="match status" value="1"/>
</dbReference>
<dbReference type="AlphaFoldDB" id="U7V3L8"/>
<evidence type="ECO:0000256" key="2">
    <source>
        <dbReference type="ARBA" id="ARBA00004986"/>
    </source>
</evidence>
<comment type="catalytic activity">
    <reaction evidence="11 13">
        <text>L-aspartate + ATP = 4-phospho-L-aspartate + ADP</text>
        <dbReference type="Rhea" id="RHEA:23776"/>
        <dbReference type="ChEBI" id="CHEBI:29991"/>
        <dbReference type="ChEBI" id="CHEBI:30616"/>
        <dbReference type="ChEBI" id="CHEBI:57535"/>
        <dbReference type="ChEBI" id="CHEBI:456216"/>
        <dbReference type="EC" id="2.7.2.4"/>
    </reaction>
</comment>
<dbReference type="GO" id="GO:0005524">
    <property type="term" value="F:ATP binding"/>
    <property type="evidence" value="ECO:0007669"/>
    <property type="project" value="UniProtKB-KW"/>
</dbReference>
<feature type="binding site" evidence="12">
    <location>
        <position position="46"/>
    </location>
    <ligand>
        <name>substrate</name>
    </ligand>
</feature>
<dbReference type="eggNOG" id="COG0527">
    <property type="taxonomic scope" value="Bacteria"/>
</dbReference>
<dbReference type="InterPro" id="IPR041740">
    <property type="entry name" value="AKii-LysC-BS"/>
</dbReference>
<dbReference type="EMBL" id="AXZF01000144">
    <property type="protein sequence ID" value="ERT66297.1"/>
    <property type="molecule type" value="Genomic_DNA"/>
</dbReference>
<dbReference type="NCBIfam" id="NF005155">
    <property type="entry name" value="PRK06635.1-4"/>
    <property type="match status" value="1"/>
</dbReference>
<keyword evidence="9 12" id="KW-0067">ATP-binding</keyword>
<comment type="pathway">
    <text evidence="1 14">Amino-acid biosynthesis; L-lysine biosynthesis via DAP pathway; (S)-tetrahydrodipicolinate from L-aspartate: step 1/4.</text>
</comment>
<dbReference type="HOGENOM" id="CLU_009116_3_2_0"/>
<dbReference type="GO" id="GO:0009089">
    <property type="term" value="P:lysine biosynthetic process via diaminopimelate"/>
    <property type="evidence" value="ECO:0007669"/>
    <property type="project" value="UniProtKB-UniPathway"/>
</dbReference>
<dbReference type="NCBIfam" id="TIGR00657">
    <property type="entry name" value="asp_kinases"/>
    <property type="match status" value="1"/>
</dbReference>
<organism evidence="17 18">
    <name type="scientific">Cetobacterium somerae ATCC BAA-474</name>
    <dbReference type="NCBI Taxonomy" id="1319815"/>
    <lineage>
        <taxon>Bacteria</taxon>
        <taxon>Fusobacteriati</taxon>
        <taxon>Fusobacteriota</taxon>
        <taxon>Fusobacteriia</taxon>
        <taxon>Fusobacteriales</taxon>
        <taxon>Fusobacteriaceae</taxon>
        <taxon>Cetobacterium</taxon>
    </lineage>
</organism>
<evidence type="ECO:0000256" key="9">
    <source>
        <dbReference type="ARBA" id="ARBA00022840"/>
    </source>
</evidence>
<evidence type="ECO:0000256" key="7">
    <source>
        <dbReference type="ARBA" id="ARBA00022741"/>
    </source>
</evidence>
<evidence type="ECO:0000256" key="3">
    <source>
        <dbReference type="ARBA" id="ARBA00005139"/>
    </source>
</evidence>
<dbReference type="InterPro" id="IPR054352">
    <property type="entry name" value="ACT_Aspartokinase"/>
</dbReference>
<dbReference type="InterPro" id="IPR001048">
    <property type="entry name" value="Asp/Glu/Uridylate_kinase"/>
</dbReference>
<gene>
    <name evidence="17" type="ORF">HMPREF0202_02645</name>
</gene>
<dbReference type="InterPro" id="IPR001341">
    <property type="entry name" value="Asp_kinase"/>
</dbReference>
<dbReference type="UniPathway" id="UPA00051">
    <property type="reaction ID" value="UER00462"/>
</dbReference>
<dbReference type="SUPFAM" id="SSF53633">
    <property type="entry name" value="Carbamate kinase-like"/>
    <property type="match status" value="1"/>
</dbReference>
<dbReference type="GO" id="GO:0009088">
    <property type="term" value="P:threonine biosynthetic process"/>
    <property type="evidence" value="ECO:0007669"/>
    <property type="project" value="UniProtKB-UniPathway"/>
</dbReference>
<dbReference type="InterPro" id="IPR036393">
    <property type="entry name" value="AceGlu_kinase-like_sf"/>
</dbReference>
<dbReference type="InterPro" id="IPR045865">
    <property type="entry name" value="ACT-like_dom_sf"/>
</dbReference>
<dbReference type="RefSeq" id="WP_023052173.1">
    <property type="nucleotide sequence ID" value="NZ_CP173065.2"/>
</dbReference>
<feature type="binding site" evidence="12">
    <location>
        <position position="177"/>
    </location>
    <ligand>
        <name>ATP</name>
        <dbReference type="ChEBI" id="CHEBI:30616"/>
    </ligand>
</feature>
<dbReference type="PATRIC" id="fig|1319815.3.peg.2532"/>
<evidence type="ECO:0000256" key="14">
    <source>
        <dbReference type="RuleBase" id="RU004249"/>
    </source>
</evidence>
<feature type="domain" description="Aspartate/glutamate/uridylate kinase" evidence="15">
    <location>
        <begin position="1"/>
        <end position="226"/>
    </location>
</feature>
<reference evidence="17 18" key="1">
    <citation type="submission" date="2013-08" db="EMBL/GenBank/DDBJ databases">
        <authorList>
            <person name="Weinstock G."/>
            <person name="Sodergren E."/>
            <person name="Wylie T."/>
            <person name="Fulton L."/>
            <person name="Fulton R."/>
            <person name="Fronick C."/>
            <person name="O'Laughlin M."/>
            <person name="Godfrey J."/>
            <person name="Miner T."/>
            <person name="Herter B."/>
            <person name="Appelbaum E."/>
            <person name="Cordes M."/>
            <person name="Lek S."/>
            <person name="Wollam A."/>
            <person name="Pepin K.H."/>
            <person name="Palsikar V.B."/>
            <person name="Mitreva M."/>
            <person name="Wilson R.K."/>
        </authorList>
    </citation>
    <scope>NUCLEOTIDE SEQUENCE [LARGE SCALE GENOMIC DNA]</scope>
    <source>
        <strain evidence="17 18">ATCC BAA-474</strain>
    </source>
</reference>
<accession>U7V3L8</accession>
<dbReference type="Gene3D" id="3.30.70.260">
    <property type="match status" value="2"/>
</dbReference>
<evidence type="ECO:0000256" key="1">
    <source>
        <dbReference type="ARBA" id="ARBA00004766"/>
    </source>
</evidence>
<dbReference type="CDD" id="cd04261">
    <property type="entry name" value="AAK_AKii-LysC-BS"/>
    <property type="match status" value="1"/>
</dbReference>
<evidence type="ECO:0000256" key="4">
    <source>
        <dbReference type="ARBA" id="ARBA00010122"/>
    </source>
</evidence>
<dbReference type="GO" id="GO:0005829">
    <property type="term" value="C:cytosol"/>
    <property type="evidence" value="ECO:0007669"/>
    <property type="project" value="TreeGrafter"/>
</dbReference>
<dbReference type="GO" id="GO:0004072">
    <property type="term" value="F:aspartate kinase activity"/>
    <property type="evidence" value="ECO:0007669"/>
    <property type="project" value="UniProtKB-EC"/>
</dbReference>
<evidence type="ECO:0000256" key="10">
    <source>
        <dbReference type="ARBA" id="ARBA00023154"/>
    </source>
</evidence>
<dbReference type="Gene3D" id="3.40.1160.10">
    <property type="entry name" value="Acetylglutamate kinase-like"/>
    <property type="match status" value="1"/>
</dbReference>
<evidence type="ECO:0000256" key="13">
    <source>
        <dbReference type="RuleBase" id="RU003448"/>
    </source>
</evidence>
<feature type="binding site" evidence="12">
    <location>
        <begin position="171"/>
        <end position="172"/>
    </location>
    <ligand>
        <name>ATP</name>
        <dbReference type="ChEBI" id="CHEBI:30616"/>
    </ligand>
</feature>
<dbReference type="Proteomes" id="UP000017081">
    <property type="component" value="Unassembled WGS sequence"/>
</dbReference>
<dbReference type="UniPathway" id="UPA00050">
    <property type="reaction ID" value="UER00461"/>
</dbReference>
<keyword evidence="18" id="KW-1185">Reference proteome</keyword>
<dbReference type="GO" id="GO:0009090">
    <property type="term" value="P:homoserine biosynthetic process"/>
    <property type="evidence" value="ECO:0007669"/>
    <property type="project" value="TreeGrafter"/>
</dbReference>
<dbReference type="InterPro" id="IPR018042">
    <property type="entry name" value="Aspartate_kinase_CS"/>
</dbReference>
<evidence type="ECO:0000259" key="15">
    <source>
        <dbReference type="Pfam" id="PF00696"/>
    </source>
</evidence>
<evidence type="ECO:0000313" key="17">
    <source>
        <dbReference type="EMBL" id="ERT66297.1"/>
    </source>
</evidence>
<dbReference type="Pfam" id="PF22468">
    <property type="entry name" value="ACT_9"/>
    <property type="match status" value="1"/>
</dbReference>
<dbReference type="UniPathway" id="UPA00034">
    <property type="reaction ID" value="UER00015"/>
</dbReference>